<feature type="region of interest" description="Disordered" evidence="13">
    <location>
        <begin position="718"/>
        <end position="763"/>
    </location>
</feature>
<feature type="compositionally biased region" description="Basic and acidic residues" evidence="13">
    <location>
        <begin position="1050"/>
        <end position="1067"/>
    </location>
</feature>
<keyword evidence="2" id="KW-0488">Methylation</keyword>
<evidence type="ECO:0000259" key="14">
    <source>
        <dbReference type="Pfam" id="PF26583"/>
    </source>
</evidence>
<feature type="compositionally biased region" description="Polar residues" evidence="13">
    <location>
        <begin position="338"/>
        <end position="367"/>
    </location>
</feature>
<evidence type="ECO:0000256" key="1">
    <source>
        <dbReference type="ARBA" id="ARBA00004324"/>
    </source>
</evidence>
<evidence type="ECO:0000256" key="13">
    <source>
        <dbReference type="SAM" id="MobiDB-lite"/>
    </source>
</evidence>
<feature type="region of interest" description="Disordered" evidence="13">
    <location>
        <begin position="322"/>
        <end position="367"/>
    </location>
</feature>
<feature type="compositionally biased region" description="Polar residues" evidence="13">
    <location>
        <begin position="1687"/>
        <end position="1716"/>
    </location>
</feature>
<dbReference type="FunFam" id="3.40.50.300:FF:000399">
    <property type="entry name" value="YLP motif containing 1"/>
    <property type="match status" value="1"/>
</dbReference>
<feature type="compositionally biased region" description="Acidic residues" evidence="13">
    <location>
        <begin position="1942"/>
        <end position="1951"/>
    </location>
</feature>
<feature type="compositionally biased region" description="Polar residues" evidence="13">
    <location>
        <begin position="928"/>
        <end position="951"/>
    </location>
</feature>
<feature type="region of interest" description="Disordered" evidence="13">
    <location>
        <begin position="391"/>
        <end position="443"/>
    </location>
</feature>
<feature type="compositionally biased region" description="Polar residues" evidence="13">
    <location>
        <begin position="718"/>
        <end position="728"/>
    </location>
</feature>
<feature type="region of interest" description="Disordered" evidence="13">
    <location>
        <begin position="1925"/>
        <end position="1958"/>
    </location>
</feature>
<feature type="compositionally biased region" description="Polar residues" evidence="13">
    <location>
        <begin position="745"/>
        <end position="759"/>
    </location>
</feature>
<dbReference type="InterPro" id="IPR058903">
    <property type="entry name" value="Spectrin_YLPM1-like"/>
</dbReference>
<reference evidence="15" key="1">
    <citation type="journal article" date="2020" name="G3 (Bethesda)">
        <title>High-Quality Assemblies for Three Invasive Social Wasps from the &lt;i&gt;Vespula&lt;/i&gt; Genus.</title>
        <authorList>
            <person name="Harrop T.W.R."/>
            <person name="Guhlin J."/>
            <person name="McLaughlin G.M."/>
            <person name="Permina E."/>
            <person name="Stockwell P."/>
            <person name="Gilligan J."/>
            <person name="Le Lec M.F."/>
            <person name="Gruber M.A.M."/>
            <person name="Quinn O."/>
            <person name="Lovegrove M."/>
            <person name="Duncan E.J."/>
            <person name="Remnant E.J."/>
            <person name="Van Eeckhoven J."/>
            <person name="Graham B."/>
            <person name="Knapp R.A."/>
            <person name="Langford K.W."/>
            <person name="Kronenberg Z."/>
            <person name="Press M.O."/>
            <person name="Eacker S.M."/>
            <person name="Wilson-Rankin E.E."/>
            <person name="Purcell J."/>
            <person name="Lester P.J."/>
            <person name="Dearden P.K."/>
        </authorList>
    </citation>
    <scope>NUCLEOTIDE SEQUENCE</scope>
    <source>
        <strain evidence="15">Marl-1</strain>
    </source>
</reference>
<sequence length="2052" mass="232200">MQNWNQWQLPTGAITTSMPQPPVGYNAPGADPMAMMQAYMQYYNQPAPSGYTAEQWAAAQQQNWTQWQQWQQQYQQWQAQYGEKYQETMKQMSSQNMNLSGHAPPLPTMPPLPKEDFKPPLPPNSVNTYQFTNIPPPHQNNLPLFPAKQPVSSAASQLNVNSSQNPPLPPTQPPLPLESAQNNDSNSATKRSSNAVSESCSAKKLKLEDEELTEAEKTFDAQFKQWEEQFNKWKQQNANHPDKTHYKIYEAKWTSWREKLIERREQMRKKREQQKQVAVKADPEKNKNLPGGDKIMNILSSTENQGLINNLLGIGKTLGLTGKQNTGTLPPPPPPPQTTSNISSTTVTPAITSQQSTSQPLNSDTVSSWNAQQAAQWAAQFNSGVQSYSSFHANSGSTQPSFGTSLNSTHPPNFALPPPNVSNAGPNFLQPPPGFNSDGRQLPDASVRQNLQDRSSYASSGNNLNMFGANERPNSDVNRFGSNDPISLSDYSGNFDANDNSTNDRMNNRKGQLGTGQEYFRREVLDKNLSEHDQFRSDGSFNYGNARFGRGEENYKSIDGTEIDGKHYKAEDRNYMERGNNQFNKQNNSNSVSSLNNDRFNIDRTGPGPGDRFVGSGDRFGAGSDRFGNSNDRYNDRFGSGDDRFIDRFGSRDRFGSNNARFGPGNDRFGSSSDRFGSLDRFGTSNDRFTSRNERFAQGNGLECDRFGPGFDRFGVSSDNVGSGNNRFGRNAMDHYEGNEDSPRDGNNSRNFDRSNQFGPTDELAPELKKLMEKRRAAMDVFKPSFHDSDKSVNVGSLRESFKKIAGDSPFISKSSTDFGQRDYVGSRGIAVSSPRFPGNFGSQNNPRSFGPRAPNEFKPHGGFDFRLRAHTNFSPRDNFFDSHDPGGPFLRESNTNFSKFDKNHSMFGSVDVDQRIEQQFDRGDPKLQQTKDTQNGGSSDSIVPANTDNMLTEKRSDIPVHKDEADNNAVKPEEMSQTEKMGEESSNNIADTQSNTQEDKTVRSNVPPLEKPPWMDASFPDVNLSEKDVNNAECNNKPPSNFAPSTDENNEKTDERMQAESDKKLESNASNNEQVKKTEVLPFMGENDPKPEDLNMEPPPELPNLGPIADDLNNDNTFANNQKIKEPFGAERNFVGEFERSTKYFDSKNAFSPRGPSDGRFLQQSHTPNNGQFSSLGPNDTRCRSRTSSDGQFGFRGSNNRNYGPWRSNEMPCDNRGFTDSQFGPRGSIDRLSGITNINERNFNNRRSMDGSFDTPCSNDGSFTSGYNDGQFSHHNQQDRMLGPRGFAERHFDMRNTGPNNKPYGSRGSFEDHFESQGLNNEAGARNYNDRLCSNRSPFANRAFGSDGALDSANNDIYQDKFNENYLDRKLDTGVTDTGGSVGSKLNCELGKVNKSDAKTFFQSNFNDTASRSQYGSDCAVNLPSHEFKSNIHSQVSPFDKKIAEKSCIESNVGDSRIGYGDISGGLDYKYTNTAFMKRSIDNHQSYMRGVPNKEFCIERQFNYNHGGATKDKKYVEHVPVKVIDYAHAPRTVMQEHLTPVQCFDYGHGKLKPVVPDHELFPQRDFRNWEESEQNLKEYTEKMKKYENSMVKHEHRRKTNLSETRESDWTVNIRKYDREKRNAEDKKERECSQEERVYTNTSEKERDECIQSDKMNDKDRGHERCERVQTDINKENDRDNDRSKGRTNWQENSNKNTIETKSSNTSFTDKQQNVSELPPKTLELAKTANCTMVDDLLCPPGRQNRPSKIAIILRGPPGSGKSFVAKLIKDKEVEQGGSAPRILSLDDYFLVEKEIETKDDNGKKVIVKEMVYEYEEAMEPSYIASLVKAFKKNITDGFFNFIILDCINEKISDYEDMWSFAKSKGFKVYVCEMEMDVQICLKRNIHNRSEDEINRIVDYFEPTPSYHQKLDVNSMLQEQAIEEVQMEDSQETDKVLQSNEESQDSQDDAPEVIGISKWERMEAEDKLDRLDGLAKKKNEGKPQTMEDFLQVPDYYNMEDTSGKKRVRWADLEERKQQEKMRAVGFVVGHTNWDRMMDPTKGGSALTRTKYI</sequence>
<comment type="subunit">
    <text evidence="10">Interacts with PPP1CA and NCOA5. Forms a complex with ILF2, ILF3, KHDRBS1, RBMX, NCOA5 and PPP1CA.</text>
</comment>
<feature type="region of interest" description="Disordered" evidence="13">
    <location>
        <begin position="1"/>
        <end position="22"/>
    </location>
</feature>
<dbReference type="Gene3D" id="3.40.50.300">
    <property type="entry name" value="P-loop containing nucleotide triphosphate hydrolases"/>
    <property type="match status" value="1"/>
</dbReference>
<keyword evidence="4" id="KW-1017">Isopeptide bond</keyword>
<comment type="caution">
    <text evidence="15">The sequence shown here is derived from an EMBL/GenBank/DDBJ whole genome shotgun (WGS) entry which is preliminary data.</text>
</comment>
<feature type="compositionally biased region" description="Basic and acidic residues" evidence="13">
    <location>
        <begin position="732"/>
        <end position="744"/>
    </location>
</feature>
<feature type="compositionally biased region" description="Polar residues" evidence="13">
    <location>
        <begin position="1163"/>
        <end position="1179"/>
    </location>
</feature>
<feature type="compositionally biased region" description="Polar residues" evidence="13">
    <location>
        <begin position="1187"/>
        <end position="1203"/>
    </location>
</feature>
<dbReference type="GO" id="GO:0016607">
    <property type="term" value="C:nuclear speck"/>
    <property type="evidence" value="ECO:0007669"/>
    <property type="project" value="UniProtKB-SubCell"/>
</dbReference>
<protein>
    <recommendedName>
        <fullName evidence="11">YLP motif-containing protein 1</fullName>
    </recommendedName>
    <alternativeName>
        <fullName evidence="12">Nuclear protein ZAP3</fullName>
    </alternativeName>
</protein>
<keyword evidence="6" id="KW-0805">Transcription regulation</keyword>
<dbReference type="SUPFAM" id="SSF52540">
    <property type="entry name" value="P-loop containing nucleoside triphosphate hydrolases"/>
    <property type="match status" value="1"/>
</dbReference>
<feature type="region of interest" description="Disordered" evidence="13">
    <location>
        <begin position="455"/>
        <end position="485"/>
    </location>
</feature>
<accession>A0A834MNV5</accession>
<feature type="compositionally biased region" description="Polar residues" evidence="13">
    <location>
        <begin position="985"/>
        <end position="997"/>
    </location>
</feature>
<dbReference type="GO" id="GO:0032204">
    <property type="term" value="P:regulation of telomere maintenance"/>
    <property type="evidence" value="ECO:0007669"/>
    <property type="project" value="TreeGrafter"/>
</dbReference>
<feature type="region of interest" description="Disordered" evidence="13">
    <location>
        <begin position="1148"/>
        <end position="1209"/>
    </location>
</feature>
<feature type="region of interest" description="Disordered" evidence="13">
    <location>
        <begin position="96"/>
        <end position="202"/>
    </location>
</feature>
<feature type="compositionally biased region" description="Polar residues" evidence="13">
    <location>
        <begin position="150"/>
        <end position="165"/>
    </location>
</feature>
<feature type="compositionally biased region" description="Polar residues" evidence="13">
    <location>
        <begin position="1033"/>
        <end position="1048"/>
    </location>
</feature>
<proteinExistence type="predicted"/>
<feature type="compositionally biased region" description="Basic and acidic residues" evidence="13">
    <location>
        <begin position="1620"/>
        <end position="1685"/>
    </location>
</feature>
<feature type="compositionally biased region" description="Polar residues" evidence="13">
    <location>
        <begin position="475"/>
        <end position="485"/>
    </location>
</feature>
<evidence type="ECO:0000256" key="9">
    <source>
        <dbReference type="ARBA" id="ARBA00058677"/>
    </source>
</evidence>
<organism evidence="15 16">
    <name type="scientific">Vespula vulgaris</name>
    <name type="common">Yellow jacket</name>
    <name type="synonym">Wasp</name>
    <dbReference type="NCBI Taxonomy" id="7454"/>
    <lineage>
        <taxon>Eukaryota</taxon>
        <taxon>Metazoa</taxon>
        <taxon>Ecdysozoa</taxon>
        <taxon>Arthropoda</taxon>
        <taxon>Hexapoda</taxon>
        <taxon>Insecta</taxon>
        <taxon>Pterygota</taxon>
        <taxon>Neoptera</taxon>
        <taxon>Endopterygota</taxon>
        <taxon>Hymenoptera</taxon>
        <taxon>Apocrita</taxon>
        <taxon>Aculeata</taxon>
        <taxon>Vespoidea</taxon>
        <taxon>Vespidae</taxon>
        <taxon>Vespinae</taxon>
        <taxon>Vespula</taxon>
    </lineage>
</organism>
<evidence type="ECO:0000256" key="12">
    <source>
        <dbReference type="ARBA" id="ARBA00083294"/>
    </source>
</evidence>
<feature type="region of interest" description="Disordered" evidence="13">
    <location>
        <begin position="270"/>
        <end position="292"/>
    </location>
</feature>
<evidence type="ECO:0000256" key="7">
    <source>
        <dbReference type="ARBA" id="ARBA00023163"/>
    </source>
</evidence>
<dbReference type="InterPro" id="IPR027417">
    <property type="entry name" value="P-loop_NTPase"/>
</dbReference>
<feature type="compositionally biased region" description="Polar residues" evidence="13">
    <location>
        <begin position="1"/>
        <end position="18"/>
    </location>
</feature>
<comment type="function">
    <text evidence="9">Plays a role in the reduction of telomerase activity during differentiation of embryonic stem cells by binding to the core promoter of TERT and controlling its down-regulation.</text>
</comment>
<dbReference type="Proteomes" id="UP000614350">
    <property type="component" value="Unassembled WGS sequence"/>
</dbReference>
<feature type="domain" description="YLPM1-like spectrin repeat" evidence="14">
    <location>
        <begin position="203"/>
        <end position="278"/>
    </location>
</feature>
<evidence type="ECO:0000256" key="4">
    <source>
        <dbReference type="ARBA" id="ARBA00022499"/>
    </source>
</evidence>
<keyword evidence="8" id="KW-0539">Nucleus</keyword>
<feature type="compositionally biased region" description="Polar residues" evidence="13">
    <location>
        <begin position="391"/>
        <end position="411"/>
    </location>
</feature>
<dbReference type="PANTHER" id="PTHR13413">
    <property type="entry name" value="YLP MOTIF CONTAINING PROTEIN NUCLEAR PROTEIN ZAP"/>
    <property type="match status" value="1"/>
</dbReference>
<feature type="compositionally biased region" description="Polar residues" evidence="13">
    <location>
        <begin position="124"/>
        <end position="133"/>
    </location>
</feature>
<feature type="compositionally biased region" description="Polar residues" evidence="13">
    <location>
        <begin position="455"/>
        <end position="465"/>
    </location>
</feature>
<evidence type="ECO:0000256" key="2">
    <source>
        <dbReference type="ARBA" id="ARBA00022481"/>
    </source>
</evidence>
<evidence type="ECO:0000256" key="3">
    <source>
        <dbReference type="ARBA" id="ARBA00022491"/>
    </source>
</evidence>
<evidence type="ECO:0000256" key="11">
    <source>
        <dbReference type="ARBA" id="ARBA00068971"/>
    </source>
</evidence>
<feature type="compositionally biased region" description="Pro residues" evidence="13">
    <location>
        <begin position="166"/>
        <end position="176"/>
    </location>
</feature>
<dbReference type="Pfam" id="PF26583">
    <property type="entry name" value="Spectrin_YLPM1"/>
    <property type="match status" value="1"/>
</dbReference>
<evidence type="ECO:0000256" key="6">
    <source>
        <dbReference type="ARBA" id="ARBA00023015"/>
    </source>
</evidence>
<gene>
    <name evidence="15" type="ORF">HZH66_014966</name>
</gene>
<evidence type="ECO:0000256" key="8">
    <source>
        <dbReference type="ARBA" id="ARBA00023242"/>
    </source>
</evidence>
<dbReference type="EMBL" id="JACSEA010000023">
    <property type="protein sequence ID" value="KAF7379595.1"/>
    <property type="molecule type" value="Genomic_DNA"/>
</dbReference>
<dbReference type="PANTHER" id="PTHR13413:SF0">
    <property type="entry name" value="YLP MOTIF-CONTAINING PROTEIN 1"/>
    <property type="match status" value="1"/>
</dbReference>
<feature type="compositionally biased region" description="Basic and acidic residues" evidence="13">
    <location>
        <begin position="952"/>
        <end position="966"/>
    </location>
</feature>
<keyword evidence="5" id="KW-0832">Ubl conjugation</keyword>
<feature type="compositionally biased region" description="Polar residues" evidence="13">
    <location>
        <begin position="179"/>
        <end position="200"/>
    </location>
</feature>
<keyword evidence="7" id="KW-0804">Transcription</keyword>
<feature type="region of interest" description="Disordered" evidence="13">
    <location>
        <begin position="1620"/>
        <end position="1716"/>
    </location>
</feature>
<evidence type="ECO:0000256" key="5">
    <source>
        <dbReference type="ARBA" id="ARBA00022843"/>
    </source>
</evidence>
<feature type="region of interest" description="Disordered" evidence="13">
    <location>
        <begin position="922"/>
        <end position="1075"/>
    </location>
</feature>
<evidence type="ECO:0000313" key="15">
    <source>
        <dbReference type="EMBL" id="KAF7379595.1"/>
    </source>
</evidence>
<evidence type="ECO:0000313" key="16">
    <source>
        <dbReference type="Proteomes" id="UP000614350"/>
    </source>
</evidence>
<name>A0A834MNV5_VESVU</name>
<evidence type="ECO:0000256" key="10">
    <source>
        <dbReference type="ARBA" id="ARBA00065932"/>
    </source>
</evidence>
<dbReference type="InterPro" id="IPR026314">
    <property type="entry name" value="YLP_motif_con_p1"/>
</dbReference>
<comment type="subcellular location">
    <subcellularLocation>
        <location evidence="1">Nucleus speckle</location>
    </subcellularLocation>
</comment>
<keyword evidence="3" id="KW-0678">Repressor</keyword>
<keyword evidence="16" id="KW-1185">Reference proteome</keyword>